<accession>A0ACD5BJN8</accession>
<evidence type="ECO:0000313" key="2">
    <source>
        <dbReference type="Proteomes" id="UP001456344"/>
    </source>
</evidence>
<dbReference type="Proteomes" id="UP001456344">
    <property type="component" value="Chromosome"/>
</dbReference>
<name>A0ACD5BJN8_9PSEU</name>
<organism evidence="1 2">
    <name type="scientific">Amycolatopsis coloradensis</name>
    <dbReference type="NCBI Taxonomy" id="76021"/>
    <lineage>
        <taxon>Bacteria</taxon>
        <taxon>Bacillati</taxon>
        <taxon>Actinomycetota</taxon>
        <taxon>Actinomycetes</taxon>
        <taxon>Pseudonocardiales</taxon>
        <taxon>Pseudonocardiaceae</taxon>
        <taxon>Amycolatopsis</taxon>
    </lineage>
</organism>
<reference evidence="1" key="1">
    <citation type="submission" date="2023-10" db="EMBL/GenBank/DDBJ databases">
        <title>Whole genome sequencing of actinobacterial strain Amycolatopsis sp. (BCA-696) identifies the underlying plant growth-promoting genes.</title>
        <authorList>
            <person name="Gandham P."/>
            <person name="Vadla N."/>
            <person name="Saji A."/>
            <person name="Srinivas V."/>
            <person name="Ruperao P."/>
            <person name="Selvanayagam S."/>
            <person name="Saxena R.K."/>
            <person name="Rathore A."/>
            <person name="Gopalakrishnan S."/>
            <person name="Thakur V."/>
        </authorList>
    </citation>
    <scope>NUCLEOTIDE SEQUENCE</scope>
    <source>
        <strain evidence="1">BCA-696</strain>
    </source>
</reference>
<keyword evidence="2" id="KW-1185">Reference proteome</keyword>
<evidence type="ECO:0000313" key="1">
    <source>
        <dbReference type="EMBL" id="WYW19434.1"/>
    </source>
</evidence>
<proteinExistence type="predicted"/>
<sequence>MAAAALVTTAGTAAADQFRNGHWVRGAIEQEFIRLGTLWPGGPPTVGEPNSDELDAARGGRWQAFGVDTNRIYWHPNVAGGKANQVGGLILQKWLTNGDERGTLGYPLVSETPVDGGRFNHFESGSIYWKNGTAAAYIVRGAIRDYWAQADWEKGTYGFPVSDEYDFGGGRRQDFERGSLYWNVHIIDAETGPQQYTTSTTPQRINPSDSTTDPTAMDDIGPRPGPDLAPTALSPRCNGNITNPDRWTACSRKGWVLKERRSENGTLREIGRLPYTVSLSVEFDKVTQFNSGNAAWKLDAKIDVGTGQESLAGGTRAHLATPCLTNTSKCGTGTVLPTKEVPLTPSTTVEHTWSQYANNLGTAGAIEKFTGLIGITLKNAGGLTWSHTDASLDARCDRVTIRTGCVNPTAKTAVVYDPVKNPAIAAVSQHVFDAQASLPSHWGNPQYNYLTRTTNQTIIDANRNKACPSGSPVSCDEFAMASTYQGASRVAANDYSTRTVPKASNDSQGGIMSNYYNATRILDGDPFGVVAILLDGRQSW</sequence>
<protein>
    <submittedName>
        <fullName evidence="1">Uncharacterized protein</fullName>
    </submittedName>
</protein>
<gene>
    <name evidence="1" type="ORF">LCL61_28205</name>
</gene>
<dbReference type="EMBL" id="CP150484">
    <property type="protein sequence ID" value="WYW19434.1"/>
    <property type="molecule type" value="Genomic_DNA"/>
</dbReference>